<evidence type="ECO:0000313" key="3">
    <source>
        <dbReference type="EMBL" id="KWT84084.1"/>
    </source>
</evidence>
<reference evidence="3 4" key="1">
    <citation type="submission" date="2015-11" db="EMBL/GenBank/DDBJ databases">
        <authorList>
            <person name="Lin W."/>
        </authorList>
    </citation>
    <scope>NUCLEOTIDE SEQUENCE [LARGE SCALE GENOMIC DNA]</scope>
    <source>
        <strain evidence="3 4">HCH-1</strain>
    </source>
</reference>
<keyword evidence="3" id="KW-0966">Cell projection</keyword>
<dbReference type="InterPro" id="IPR033756">
    <property type="entry name" value="YlxH/NBP35"/>
</dbReference>
<keyword evidence="2" id="KW-0067">ATP-binding</keyword>
<dbReference type="SUPFAM" id="SSF52540">
    <property type="entry name" value="P-loop containing nucleoside triphosphate hydrolases"/>
    <property type="match status" value="1"/>
</dbReference>
<keyword evidence="1" id="KW-0547">Nucleotide-binding</keyword>
<evidence type="ECO:0000256" key="2">
    <source>
        <dbReference type="ARBA" id="ARBA00022840"/>
    </source>
</evidence>
<keyword evidence="4" id="KW-1185">Reference proteome</keyword>
<dbReference type="InterPro" id="IPR027417">
    <property type="entry name" value="P-loop_NTPase"/>
</dbReference>
<dbReference type="CDD" id="cd02038">
    <property type="entry name" value="FlhG-like"/>
    <property type="match status" value="1"/>
</dbReference>
<organism evidence="3 4">
    <name type="scientific">Candidatus Magnetominusculus xianensis</name>
    <dbReference type="NCBI Taxonomy" id="1748249"/>
    <lineage>
        <taxon>Bacteria</taxon>
        <taxon>Pseudomonadati</taxon>
        <taxon>Nitrospirota</taxon>
        <taxon>Nitrospiria</taxon>
        <taxon>Nitrospirales</taxon>
        <taxon>Nitrospiraceae</taxon>
        <taxon>Candidatus Magnetominusculus</taxon>
    </lineage>
</organism>
<dbReference type="InterPro" id="IPR025501">
    <property type="entry name" value="MinD_FleN"/>
</dbReference>
<keyword evidence="3" id="KW-0282">Flagellum</keyword>
<sequence>MLNDGRAKKKHIMTIAVASGKGGVGKTNVVANLAIAMKKMGKNVLILDADLGLSNIDVLLQLAPEYNIQNVISGEMPLKDIIVTGPHGILILPATSGVQELTVLDEFQRLRLLEEFESFDEDIDVLLIDTAAGISDNVAFFCIAAQEIIIVTSPEPTAMTDAYALIKVLYTRYQEKAFSVLVNSVKSASEAKEVFKRLSTAADKFLNISLNYVGFIPFDEAVRMSVRNQRAFIDAYPNSNATKKIMDLAVTILSRTEPVVKGTIQFFFSNLLSTSSSEG</sequence>
<dbReference type="PIRSF" id="PIRSF003092">
    <property type="entry name" value="MinD"/>
    <property type="match status" value="1"/>
</dbReference>
<accession>A0ABR5SF88</accession>
<dbReference type="Gene3D" id="3.40.50.300">
    <property type="entry name" value="P-loop containing nucleotide triphosphate hydrolases"/>
    <property type="match status" value="1"/>
</dbReference>
<evidence type="ECO:0000313" key="4">
    <source>
        <dbReference type="Proteomes" id="UP000060487"/>
    </source>
</evidence>
<proteinExistence type="predicted"/>
<name>A0ABR5SF88_9BACT</name>
<dbReference type="Pfam" id="PF10609">
    <property type="entry name" value="ParA"/>
    <property type="match status" value="1"/>
</dbReference>
<dbReference type="InterPro" id="IPR050625">
    <property type="entry name" value="ParA/MinD_ATPase"/>
</dbReference>
<protein>
    <submittedName>
        <fullName evidence="3">Flagellar synthesis regulator FleN</fullName>
    </submittedName>
</protein>
<dbReference type="RefSeq" id="WP_085052618.1">
    <property type="nucleotide sequence ID" value="NZ_LNQR01000070.1"/>
</dbReference>
<dbReference type="Proteomes" id="UP000060487">
    <property type="component" value="Unassembled WGS sequence"/>
</dbReference>
<dbReference type="InterPro" id="IPR033875">
    <property type="entry name" value="FlhG"/>
</dbReference>
<dbReference type="EMBL" id="LNQR01000070">
    <property type="protein sequence ID" value="KWT84084.1"/>
    <property type="molecule type" value="Genomic_DNA"/>
</dbReference>
<keyword evidence="3" id="KW-0969">Cilium</keyword>
<dbReference type="PANTHER" id="PTHR43384">
    <property type="entry name" value="SEPTUM SITE-DETERMINING PROTEIN MIND HOMOLOG, CHLOROPLASTIC-RELATED"/>
    <property type="match status" value="1"/>
</dbReference>
<gene>
    <name evidence="3" type="ORF">ASN18_2011</name>
</gene>
<comment type="caution">
    <text evidence="3">The sequence shown here is derived from an EMBL/GenBank/DDBJ whole genome shotgun (WGS) entry which is preliminary data.</text>
</comment>
<evidence type="ECO:0000256" key="1">
    <source>
        <dbReference type="ARBA" id="ARBA00022741"/>
    </source>
</evidence>
<dbReference type="PANTHER" id="PTHR43384:SF4">
    <property type="entry name" value="CELLULOSE BIOSYNTHESIS PROTEIN BCSQ-RELATED"/>
    <property type="match status" value="1"/>
</dbReference>